<dbReference type="Proteomes" id="UP001141327">
    <property type="component" value="Unassembled WGS sequence"/>
</dbReference>
<dbReference type="InterPro" id="IPR000953">
    <property type="entry name" value="Chromo/chromo_shadow_dom"/>
</dbReference>
<dbReference type="InterPro" id="IPR036397">
    <property type="entry name" value="RNaseH_sf"/>
</dbReference>
<dbReference type="InterPro" id="IPR016197">
    <property type="entry name" value="Chromo-like_dom_sf"/>
</dbReference>
<dbReference type="Gene3D" id="3.30.420.10">
    <property type="entry name" value="Ribonuclease H-like superfamily/Ribonuclease H"/>
    <property type="match status" value="1"/>
</dbReference>
<dbReference type="SUPFAM" id="SSF53098">
    <property type="entry name" value="Ribonuclease H-like"/>
    <property type="match status" value="1"/>
</dbReference>
<dbReference type="Pfam" id="PF00385">
    <property type="entry name" value="Chromo"/>
    <property type="match status" value="1"/>
</dbReference>
<sequence length="367" mass="43119">MDWSKLLGPKQTKNTVLNQLLSIPQRDSKKTAARFYLVDPHIINQADLLYLPHDHDFKYLLLVVDIGSRQCDAEPLKSKDAAAVRDAFIKIYKRKILDIPLKIEVDDGSEFKGPCLKFFKDHNVLVRVGKVNRHRMQGIVERYNQMIAYALFKRMSAQELLTGKTSREWIKVLPSLIEFINQRAEKRVRKLRQLYRPGELNDPIQQQPNFEYIYPLGSSVRVELDEPIDIVTRKRLPGRFRSTDIRFDPQVRTIVDIVIRPDSPVLYLLNDPENKAEYENVGYSRNQLQLVKNNESYHHGKDLQIPKENDQYIIDKIISKHIIKKNIYYKVSWVGYPDEKDFTLEPKAQLIKDVPQLIEQFEKQHKK</sequence>
<name>A0ABQ8U1I3_9EUKA</name>
<evidence type="ECO:0000259" key="1">
    <source>
        <dbReference type="PROSITE" id="PS50013"/>
    </source>
</evidence>
<protein>
    <submittedName>
        <fullName evidence="3">Chromobox protein 3</fullName>
    </submittedName>
</protein>
<proteinExistence type="predicted"/>
<feature type="domain" description="Chromo" evidence="1">
    <location>
        <begin position="312"/>
        <end position="367"/>
    </location>
</feature>
<dbReference type="InterPro" id="IPR023780">
    <property type="entry name" value="Chromo_domain"/>
</dbReference>
<dbReference type="PROSITE" id="PS50013">
    <property type="entry name" value="CHROMO_2"/>
    <property type="match status" value="1"/>
</dbReference>
<dbReference type="InterPro" id="IPR001584">
    <property type="entry name" value="Integrase_cat-core"/>
</dbReference>
<evidence type="ECO:0000259" key="2">
    <source>
        <dbReference type="PROSITE" id="PS50994"/>
    </source>
</evidence>
<organism evidence="3 4">
    <name type="scientific">Paratrimastix pyriformis</name>
    <dbReference type="NCBI Taxonomy" id="342808"/>
    <lineage>
        <taxon>Eukaryota</taxon>
        <taxon>Metamonada</taxon>
        <taxon>Preaxostyla</taxon>
        <taxon>Paratrimastigidae</taxon>
        <taxon>Paratrimastix</taxon>
    </lineage>
</organism>
<keyword evidence="4" id="KW-1185">Reference proteome</keyword>
<reference evidence="3" key="1">
    <citation type="journal article" date="2022" name="bioRxiv">
        <title>Genomics of Preaxostyla Flagellates Illuminates Evolutionary Transitions and the Path Towards Mitochondrial Loss.</title>
        <authorList>
            <person name="Novak L.V.F."/>
            <person name="Treitli S.C."/>
            <person name="Pyrih J."/>
            <person name="Halakuc P."/>
            <person name="Pipaliya S.V."/>
            <person name="Vacek V."/>
            <person name="Brzon O."/>
            <person name="Soukal P."/>
            <person name="Eme L."/>
            <person name="Dacks J.B."/>
            <person name="Karnkowska A."/>
            <person name="Elias M."/>
            <person name="Hampl V."/>
        </authorList>
    </citation>
    <scope>NUCLEOTIDE SEQUENCE</scope>
    <source>
        <strain evidence="3">RCP-MX</strain>
    </source>
</reference>
<comment type="caution">
    <text evidence="3">The sequence shown here is derived from an EMBL/GenBank/DDBJ whole genome shotgun (WGS) entry which is preliminary data.</text>
</comment>
<dbReference type="PROSITE" id="PS50994">
    <property type="entry name" value="INTEGRASE"/>
    <property type="match status" value="1"/>
</dbReference>
<gene>
    <name evidence="3" type="ORF">PAPYR_12645</name>
</gene>
<feature type="domain" description="Integrase catalytic" evidence="2">
    <location>
        <begin position="36"/>
        <end position="205"/>
    </location>
</feature>
<dbReference type="EMBL" id="JAPMOS010000331">
    <property type="protein sequence ID" value="KAJ4453011.1"/>
    <property type="molecule type" value="Genomic_DNA"/>
</dbReference>
<dbReference type="SUPFAM" id="SSF54160">
    <property type="entry name" value="Chromo domain-like"/>
    <property type="match status" value="1"/>
</dbReference>
<dbReference type="Gene3D" id="2.40.50.40">
    <property type="match status" value="1"/>
</dbReference>
<dbReference type="InterPro" id="IPR012337">
    <property type="entry name" value="RNaseH-like_sf"/>
</dbReference>
<evidence type="ECO:0000313" key="4">
    <source>
        <dbReference type="Proteomes" id="UP001141327"/>
    </source>
</evidence>
<accession>A0ABQ8U1I3</accession>
<dbReference type="CDD" id="cd00024">
    <property type="entry name" value="CD_CSD"/>
    <property type="match status" value="1"/>
</dbReference>
<evidence type="ECO:0000313" key="3">
    <source>
        <dbReference type="EMBL" id="KAJ4453011.1"/>
    </source>
</evidence>